<dbReference type="EMBL" id="MCFI01000018">
    <property type="protein sequence ID" value="ORY78236.1"/>
    <property type="molecule type" value="Genomic_DNA"/>
</dbReference>
<dbReference type="OMA" id="NVAFCQT"/>
<comment type="similarity">
    <text evidence="1">Belongs to the SUN family.</text>
</comment>
<dbReference type="AlphaFoldDB" id="A0A1Y2F4H4"/>
<dbReference type="RefSeq" id="XP_040723347.1">
    <property type="nucleotide sequence ID" value="XM_040868010.1"/>
</dbReference>
<dbReference type="STRING" id="56484.A0A1Y2F4H4"/>
<organism evidence="4 5">
    <name type="scientific">Protomyces lactucae-debilis</name>
    <dbReference type="NCBI Taxonomy" id="2754530"/>
    <lineage>
        <taxon>Eukaryota</taxon>
        <taxon>Fungi</taxon>
        <taxon>Dikarya</taxon>
        <taxon>Ascomycota</taxon>
        <taxon>Taphrinomycotina</taxon>
        <taxon>Taphrinomycetes</taxon>
        <taxon>Taphrinales</taxon>
        <taxon>Protomycetaceae</taxon>
        <taxon>Protomyces</taxon>
    </lineage>
</organism>
<gene>
    <name evidence="4" type="ORF">BCR37DRAFT_350519</name>
</gene>
<accession>A0A1Y2F4H4</accession>
<evidence type="ECO:0000313" key="5">
    <source>
        <dbReference type="Proteomes" id="UP000193685"/>
    </source>
</evidence>
<proteinExistence type="inferred from homology"/>
<comment type="caution">
    <text evidence="4">The sequence shown here is derived from an EMBL/GenBank/DDBJ whole genome shotgun (WGS) entry which is preliminary data.</text>
</comment>
<dbReference type="Pfam" id="PF03856">
    <property type="entry name" value="SUN"/>
    <property type="match status" value="1"/>
</dbReference>
<name>A0A1Y2F4H4_PROLT</name>
<evidence type="ECO:0000256" key="1">
    <source>
        <dbReference type="ARBA" id="ARBA00010579"/>
    </source>
</evidence>
<feature type="chain" id="PRO_5013231639" evidence="3">
    <location>
        <begin position="28"/>
        <end position="333"/>
    </location>
</feature>
<reference evidence="4 5" key="1">
    <citation type="submission" date="2016-07" db="EMBL/GenBank/DDBJ databases">
        <title>Pervasive Adenine N6-methylation of Active Genes in Fungi.</title>
        <authorList>
            <consortium name="DOE Joint Genome Institute"/>
            <person name="Mondo S.J."/>
            <person name="Dannebaum R.O."/>
            <person name="Kuo R.C."/>
            <person name="Labutti K."/>
            <person name="Haridas S."/>
            <person name="Kuo A."/>
            <person name="Salamov A."/>
            <person name="Ahrendt S.R."/>
            <person name="Lipzen A."/>
            <person name="Sullivan W."/>
            <person name="Andreopoulos W.B."/>
            <person name="Clum A."/>
            <person name="Lindquist E."/>
            <person name="Daum C."/>
            <person name="Ramamoorthy G.K."/>
            <person name="Gryganskyi A."/>
            <person name="Culley D."/>
            <person name="Magnuson J.K."/>
            <person name="James T.Y."/>
            <person name="O'Malley M.A."/>
            <person name="Stajich J.E."/>
            <person name="Spatafora J.W."/>
            <person name="Visel A."/>
            <person name="Grigoriev I.V."/>
        </authorList>
    </citation>
    <scope>NUCLEOTIDE SEQUENCE [LARGE SCALE GENOMIC DNA]</scope>
    <source>
        <strain evidence="4 5">12-1054</strain>
    </source>
</reference>
<dbReference type="GeneID" id="63784609"/>
<evidence type="ECO:0000256" key="3">
    <source>
        <dbReference type="SAM" id="SignalP"/>
    </source>
</evidence>
<protein>
    <submittedName>
        <fullName evidence="4">Uncharacterized protein</fullName>
    </submittedName>
</protein>
<keyword evidence="5" id="KW-1185">Reference proteome</keyword>
<feature type="signal peptide" evidence="3">
    <location>
        <begin position="1"/>
        <end position="27"/>
    </location>
</feature>
<dbReference type="PANTHER" id="PTHR31654:SF0">
    <property type="entry name" value="SECRETED BETA-GLUCOSIDASE ADG3-RELATED"/>
    <property type="match status" value="1"/>
</dbReference>
<keyword evidence="3" id="KW-0732">Signal</keyword>
<dbReference type="OrthoDB" id="5554151at2759"/>
<dbReference type="Proteomes" id="UP000193685">
    <property type="component" value="Unassembled WGS sequence"/>
</dbReference>
<dbReference type="InterPro" id="IPR053088">
    <property type="entry name" value="Beta-glucosidase/SUN-like"/>
</dbReference>
<dbReference type="PANTHER" id="PTHR31654">
    <property type="entry name" value="SECRETED BETA-GLUCOSIDASE ADG3-RELATED"/>
    <property type="match status" value="1"/>
</dbReference>
<evidence type="ECO:0000313" key="4">
    <source>
        <dbReference type="EMBL" id="ORY78236.1"/>
    </source>
</evidence>
<dbReference type="InterPro" id="IPR005556">
    <property type="entry name" value="SUN"/>
</dbReference>
<feature type="region of interest" description="Disordered" evidence="2">
    <location>
        <begin position="32"/>
        <end position="52"/>
    </location>
</feature>
<feature type="compositionally biased region" description="Basic residues" evidence="2">
    <location>
        <begin position="34"/>
        <end position="45"/>
    </location>
</feature>
<feature type="non-terminal residue" evidence="4">
    <location>
        <position position="333"/>
    </location>
</feature>
<sequence length="333" mass="34911">MFVTTSPLQAYAAAILFSSTLILQAHANPGHAGHALRHSHHHQKRQQVQLQSPSDPIEALFNDTSSPLDKRDGTCAFPYADGMVAVTPNFQNAGWAMSPDQPCTFGKYCPYACKPGYVMNQWDPSATTYAYPSSMNGGLFCNGDGSLSKPFPDRAYCIPGTGSIRAKNNMGSMVSFCQTVLPGNEAMLIPTAVNPGSSVIVAVPDPSYYASSAAHYYINPAGVGIEGCIWGDVSKDVGNWAPYVAGANTVANGETFVKVGRNPIALETDKWTNAAPNIAVAIECPDGGCNGLPCRCDFSDGANSCTGGVSGAGGAQFCVVTVAPGYKANIVVY</sequence>
<evidence type="ECO:0000256" key="2">
    <source>
        <dbReference type="SAM" id="MobiDB-lite"/>
    </source>
</evidence>